<reference evidence="1 2" key="1">
    <citation type="submission" date="2024-01" db="EMBL/GenBank/DDBJ databases">
        <title>Genome assemblies of Stephania.</title>
        <authorList>
            <person name="Yang L."/>
        </authorList>
    </citation>
    <scope>NUCLEOTIDE SEQUENCE [LARGE SCALE GENOMIC DNA]</scope>
    <source>
        <strain evidence="1">JXDWG</strain>
        <tissue evidence="1">Leaf</tissue>
    </source>
</reference>
<gene>
    <name evidence="1" type="ORF">Scep_028138</name>
</gene>
<accession>A0AAP0HLS9</accession>
<proteinExistence type="predicted"/>
<dbReference type="Proteomes" id="UP001419268">
    <property type="component" value="Unassembled WGS sequence"/>
</dbReference>
<evidence type="ECO:0000313" key="1">
    <source>
        <dbReference type="EMBL" id="KAK9089056.1"/>
    </source>
</evidence>
<protein>
    <submittedName>
        <fullName evidence="1">Uncharacterized protein</fullName>
    </submittedName>
</protein>
<organism evidence="1 2">
    <name type="scientific">Stephania cephalantha</name>
    <dbReference type="NCBI Taxonomy" id="152367"/>
    <lineage>
        <taxon>Eukaryota</taxon>
        <taxon>Viridiplantae</taxon>
        <taxon>Streptophyta</taxon>
        <taxon>Embryophyta</taxon>
        <taxon>Tracheophyta</taxon>
        <taxon>Spermatophyta</taxon>
        <taxon>Magnoliopsida</taxon>
        <taxon>Ranunculales</taxon>
        <taxon>Menispermaceae</taxon>
        <taxon>Menispermoideae</taxon>
        <taxon>Cissampelideae</taxon>
        <taxon>Stephania</taxon>
    </lineage>
</organism>
<name>A0AAP0HLS9_9MAGN</name>
<comment type="caution">
    <text evidence="1">The sequence shown here is derived from an EMBL/GenBank/DDBJ whole genome shotgun (WGS) entry which is preliminary data.</text>
</comment>
<keyword evidence="2" id="KW-1185">Reference proteome</keyword>
<dbReference type="AlphaFoldDB" id="A0AAP0HLS9"/>
<dbReference type="EMBL" id="JBBNAG010000012">
    <property type="protein sequence ID" value="KAK9089056.1"/>
    <property type="molecule type" value="Genomic_DNA"/>
</dbReference>
<evidence type="ECO:0000313" key="2">
    <source>
        <dbReference type="Proteomes" id="UP001419268"/>
    </source>
</evidence>
<sequence length="78" mass="9334">MSFTACRMQLYPRHLKSHVVALVIVNNWDSIFSHSDINHSIKIFKIAWNASILAMLWYIWIERNRQIFEDNSVPMKEK</sequence>